<feature type="region of interest" description="Disordered" evidence="10">
    <location>
        <begin position="930"/>
        <end position="1057"/>
    </location>
</feature>
<feature type="region of interest" description="Disordered" evidence="10">
    <location>
        <begin position="364"/>
        <end position="386"/>
    </location>
</feature>
<feature type="domain" description="KOW" evidence="11">
    <location>
        <begin position="526"/>
        <end position="554"/>
    </location>
</feature>
<dbReference type="GO" id="GO:0006368">
    <property type="term" value="P:transcription elongation by RNA polymerase II"/>
    <property type="evidence" value="ECO:0007669"/>
    <property type="project" value="TreeGrafter"/>
</dbReference>
<dbReference type="SMART" id="SM01104">
    <property type="entry name" value="CTD"/>
    <property type="match status" value="1"/>
</dbReference>
<dbReference type="InterPro" id="IPR039659">
    <property type="entry name" value="SPT5"/>
</dbReference>
<evidence type="ECO:0000256" key="7">
    <source>
        <dbReference type="ARBA" id="ARBA00024691"/>
    </source>
</evidence>
<dbReference type="SUPFAM" id="SSF50104">
    <property type="entry name" value="Translation proteins SH3-like domain"/>
    <property type="match status" value="1"/>
</dbReference>
<dbReference type="InterPro" id="IPR036735">
    <property type="entry name" value="NGN_dom_sf"/>
</dbReference>
<evidence type="ECO:0000256" key="3">
    <source>
        <dbReference type="ARBA" id="ARBA00020181"/>
    </source>
</evidence>
<dbReference type="Proteomes" id="UP001187682">
    <property type="component" value="Unassembled WGS sequence"/>
</dbReference>
<dbReference type="Pfam" id="PF12815">
    <property type="entry name" value="CTD"/>
    <property type="match status" value="1"/>
</dbReference>
<dbReference type="InterPro" id="IPR041976">
    <property type="entry name" value="KOW_Spt5_3"/>
</dbReference>
<dbReference type="InterPro" id="IPR041975">
    <property type="entry name" value="KOW_Spt5_2"/>
</dbReference>
<dbReference type="GO" id="GO:0006397">
    <property type="term" value="P:mRNA processing"/>
    <property type="evidence" value="ECO:0007669"/>
    <property type="project" value="UniProtKB-KW"/>
</dbReference>
<keyword evidence="5 9" id="KW-0804">Transcription</keyword>
<dbReference type="Pfam" id="PF23284">
    <property type="entry name" value="KOW2_Spt5"/>
    <property type="match status" value="1"/>
</dbReference>
<organism evidence="13 14">
    <name type="scientific">Cephalotrichum gorgonifer</name>
    <dbReference type="NCBI Taxonomy" id="2041049"/>
    <lineage>
        <taxon>Eukaryota</taxon>
        <taxon>Fungi</taxon>
        <taxon>Dikarya</taxon>
        <taxon>Ascomycota</taxon>
        <taxon>Pezizomycotina</taxon>
        <taxon>Sordariomycetes</taxon>
        <taxon>Hypocreomycetidae</taxon>
        <taxon>Microascales</taxon>
        <taxon>Microascaceae</taxon>
        <taxon>Cephalotrichum</taxon>
    </lineage>
</organism>
<feature type="domain" description="Spt5 C-terminal" evidence="12">
    <location>
        <begin position="854"/>
        <end position="1018"/>
    </location>
</feature>
<proteinExistence type="inferred from homology"/>
<feature type="compositionally biased region" description="Acidic residues" evidence="10">
    <location>
        <begin position="124"/>
        <end position="146"/>
    </location>
</feature>
<dbReference type="PANTHER" id="PTHR11125:SF7">
    <property type="entry name" value="TRANSCRIPTION ELONGATION FACTOR SPT5"/>
    <property type="match status" value="1"/>
</dbReference>
<dbReference type="CDD" id="cd06085">
    <property type="entry name" value="KOW_Spt5_5"/>
    <property type="match status" value="1"/>
</dbReference>
<dbReference type="PIRSF" id="PIRSF036945">
    <property type="entry name" value="Spt5"/>
    <property type="match status" value="1"/>
</dbReference>
<dbReference type="InterPro" id="IPR005824">
    <property type="entry name" value="KOW"/>
</dbReference>
<feature type="compositionally biased region" description="Acidic residues" evidence="10">
    <location>
        <begin position="63"/>
        <end position="74"/>
    </location>
</feature>
<dbReference type="CDD" id="cd06081">
    <property type="entry name" value="KOW_Spt5_1"/>
    <property type="match status" value="1"/>
</dbReference>
<feature type="compositionally biased region" description="Gly residues" evidence="10">
    <location>
        <begin position="808"/>
        <end position="822"/>
    </location>
</feature>
<dbReference type="InterPro" id="IPR041978">
    <property type="entry name" value="KOW_Spt5_5"/>
</dbReference>
<dbReference type="GO" id="GO:0006357">
    <property type="term" value="P:regulation of transcription by RNA polymerase II"/>
    <property type="evidence" value="ECO:0007669"/>
    <property type="project" value="InterPro"/>
</dbReference>
<dbReference type="CDD" id="cd06084">
    <property type="entry name" value="KOW_Spt5_4"/>
    <property type="match status" value="1"/>
</dbReference>
<dbReference type="EMBL" id="ONZQ02000023">
    <property type="protein sequence ID" value="SPO07674.1"/>
    <property type="molecule type" value="Genomic_DNA"/>
</dbReference>
<dbReference type="InterPro" id="IPR022581">
    <property type="entry name" value="Spt5_N"/>
</dbReference>
<evidence type="ECO:0000256" key="1">
    <source>
        <dbReference type="ARBA" id="ARBA00004123"/>
    </source>
</evidence>
<dbReference type="Pfam" id="PF23290">
    <property type="entry name" value="KOW5_SPT5"/>
    <property type="match status" value="1"/>
</dbReference>
<dbReference type="InterPro" id="IPR017071">
    <property type="entry name" value="TF_Spt5_eukaryote"/>
</dbReference>
<dbReference type="FunFam" id="2.30.30.30:FF:000054">
    <property type="entry name" value="Transcription elongation factor SPT5"/>
    <property type="match status" value="1"/>
</dbReference>
<dbReference type="GO" id="GO:0032044">
    <property type="term" value="C:DSIF complex"/>
    <property type="evidence" value="ECO:0007669"/>
    <property type="project" value="TreeGrafter"/>
</dbReference>
<dbReference type="InterPro" id="IPR057936">
    <property type="entry name" value="KOWx_Spt5"/>
</dbReference>
<evidence type="ECO:0000256" key="6">
    <source>
        <dbReference type="ARBA" id="ARBA00023242"/>
    </source>
</evidence>
<dbReference type="GO" id="GO:0000785">
    <property type="term" value="C:chromatin"/>
    <property type="evidence" value="ECO:0007669"/>
    <property type="project" value="UniProtKB-ARBA"/>
</dbReference>
<comment type="function">
    <text evidence="7 9">The SPT4-SPT5 complex mediates both activation and inhibition of transcription elongation, and plays a role in pre-mRNA processing. This complex seems to be important for the stability of the RNA polymerase II elongation machinery on the chromatin template but not for the inherent ability of this machinery to translocate down the gene.</text>
</comment>
<dbReference type="GO" id="GO:0032784">
    <property type="term" value="P:regulation of DNA-templated transcription elongation"/>
    <property type="evidence" value="ECO:0007669"/>
    <property type="project" value="InterPro"/>
</dbReference>
<dbReference type="InterPro" id="IPR041977">
    <property type="entry name" value="KOW_Spt5_4"/>
</dbReference>
<evidence type="ECO:0000256" key="4">
    <source>
        <dbReference type="ARBA" id="ARBA00022664"/>
    </source>
</evidence>
<evidence type="ECO:0000259" key="12">
    <source>
        <dbReference type="SMART" id="SM01104"/>
    </source>
</evidence>
<comment type="subunit">
    <text evidence="8">Component of the SPT4-SPT5 complex. Interacts with RNA polymerase II.</text>
</comment>
<dbReference type="Pfam" id="PF23037">
    <property type="entry name" value="KOWx_SPT5"/>
    <property type="match status" value="1"/>
</dbReference>
<feature type="compositionally biased region" description="Low complexity" evidence="10">
    <location>
        <begin position="971"/>
        <end position="1000"/>
    </location>
</feature>
<feature type="compositionally biased region" description="Acidic residues" evidence="10">
    <location>
        <begin position="86"/>
        <end position="105"/>
    </location>
</feature>
<feature type="compositionally biased region" description="Basic residues" evidence="10">
    <location>
        <begin position="108"/>
        <end position="117"/>
    </location>
</feature>
<dbReference type="InterPro" id="IPR008991">
    <property type="entry name" value="Translation_prot_SH3-like_sf"/>
</dbReference>
<accession>A0AAE8N8A2</accession>
<comment type="similarity">
    <text evidence="2 9">Belongs to the SPT5 family.</text>
</comment>
<evidence type="ECO:0000313" key="13">
    <source>
        <dbReference type="EMBL" id="SPO07674.1"/>
    </source>
</evidence>
<evidence type="ECO:0000259" key="11">
    <source>
        <dbReference type="SMART" id="SM00739"/>
    </source>
</evidence>
<keyword evidence="14" id="KW-1185">Reference proteome</keyword>
<feature type="domain" description="KOW" evidence="11">
    <location>
        <begin position="745"/>
        <end position="772"/>
    </location>
</feature>
<dbReference type="InterPro" id="IPR014722">
    <property type="entry name" value="Rib_uL2_dom2"/>
</dbReference>
<gene>
    <name evidence="13" type="ORF">DNG_10369</name>
</gene>
<dbReference type="Pfam" id="PF11942">
    <property type="entry name" value="Spt5_N"/>
    <property type="match status" value="1"/>
</dbReference>
<reference evidence="13" key="1">
    <citation type="submission" date="2018-03" db="EMBL/GenBank/DDBJ databases">
        <authorList>
            <person name="Guldener U."/>
        </authorList>
    </citation>
    <scope>NUCLEOTIDE SEQUENCE</scope>
</reference>
<dbReference type="Gene3D" id="3.30.70.940">
    <property type="entry name" value="NusG, N-terminal domain"/>
    <property type="match status" value="1"/>
</dbReference>
<feature type="domain" description="KOW" evidence="11">
    <location>
        <begin position="473"/>
        <end position="500"/>
    </location>
</feature>
<dbReference type="InterPro" id="IPR039385">
    <property type="entry name" value="NGN_Euk"/>
</dbReference>
<evidence type="ECO:0000256" key="5">
    <source>
        <dbReference type="ARBA" id="ARBA00023163"/>
    </source>
</evidence>
<dbReference type="CDD" id="cd06082">
    <property type="entry name" value="KOW_Spt5_2"/>
    <property type="match status" value="1"/>
</dbReference>
<comment type="subcellular location">
    <subcellularLocation>
        <location evidence="1 9">Nucleus</location>
    </subcellularLocation>
</comment>
<feature type="region of interest" description="Disordered" evidence="10">
    <location>
        <begin position="803"/>
        <end position="915"/>
    </location>
</feature>
<evidence type="ECO:0000256" key="8">
    <source>
        <dbReference type="ARBA" id="ARBA00025870"/>
    </source>
</evidence>
<evidence type="ECO:0000256" key="2">
    <source>
        <dbReference type="ARBA" id="ARBA00006956"/>
    </source>
</evidence>
<dbReference type="FunFam" id="2.30.30.30:FF:000018">
    <property type="entry name" value="Transcription elongation factor SPT5"/>
    <property type="match status" value="1"/>
</dbReference>
<feature type="region of interest" description="Disordered" evidence="10">
    <location>
        <begin position="1"/>
        <end position="170"/>
    </location>
</feature>
<dbReference type="InterPro" id="IPR024945">
    <property type="entry name" value="Spt5_C_dom"/>
</dbReference>
<feature type="compositionally biased region" description="Low complexity" evidence="10">
    <location>
        <begin position="1007"/>
        <end position="1022"/>
    </location>
</feature>
<dbReference type="InterPro" id="IPR041973">
    <property type="entry name" value="KOW_Spt5_1"/>
</dbReference>
<dbReference type="Pfam" id="PF23042">
    <property type="entry name" value="KOW1_SPT5"/>
    <property type="match status" value="1"/>
</dbReference>
<dbReference type="GO" id="GO:0003729">
    <property type="term" value="F:mRNA binding"/>
    <property type="evidence" value="ECO:0007669"/>
    <property type="project" value="TreeGrafter"/>
</dbReference>
<dbReference type="SMART" id="SM00739">
    <property type="entry name" value="KOW"/>
    <property type="match status" value="3"/>
</dbReference>
<dbReference type="CDD" id="cd06083">
    <property type="entry name" value="KOW_Spt5_3"/>
    <property type="match status" value="1"/>
</dbReference>
<comment type="caution">
    <text evidence="13">The sequence shown here is derived from an EMBL/GenBank/DDBJ whole genome shotgun (WGS) entry which is preliminary data.</text>
</comment>
<dbReference type="FunFam" id="3.30.70.940:FF:000005">
    <property type="entry name" value="Transcription elongation factor SPT5"/>
    <property type="match status" value="1"/>
</dbReference>
<dbReference type="InterPro" id="IPR005100">
    <property type="entry name" value="NGN-domain"/>
</dbReference>
<evidence type="ECO:0000256" key="9">
    <source>
        <dbReference type="PIRNR" id="PIRNR036945"/>
    </source>
</evidence>
<evidence type="ECO:0000313" key="14">
    <source>
        <dbReference type="Proteomes" id="UP001187682"/>
    </source>
</evidence>
<keyword evidence="6 9" id="KW-0539">Nucleus</keyword>
<dbReference type="Pfam" id="PF23291">
    <property type="entry name" value="KOW4_SPT5"/>
    <property type="match status" value="1"/>
</dbReference>
<dbReference type="Pfam" id="PF03439">
    <property type="entry name" value="Spt5-NGN"/>
    <property type="match status" value="1"/>
</dbReference>
<keyword evidence="4" id="KW-0507">mRNA processing</keyword>
<dbReference type="CDD" id="cd09888">
    <property type="entry name" value="NGN_Euk"/>
    <property type="match status" value="1"/>
</dbReference>
<sequence length="1057" mass="114567">MADHLRFSDDSEEEDDFNPAPADLSDEEDDAGQQPRRATRDDSSVQHGEDDHQKASSDRQASDDEEEEDEDEDDSSHRNRKRADAHDDDEEEEDDEEEDEEEDDVQQGHRRKRRRDRKNVFLDLEAEVDDEDEDQDEERDGEEIEGFIDHSHPDDLEENKDLDSKRHRQLDRRREVEASLDAEKQAEILRQRYGKSRSARVRGDSTVIPKRLLLPSVDDPKIWAVRAREGKEREVVYSITKRIEERLGTKNELLITSAFERGGAQSVMKGYIYVEAQRQADVMTALDGILNVYPRSKMELVEIKDMPDLLRITKTPTLEIGAWVRLRRPLKYSGDLAQVLNVTDNGLEARVRYVPRLDYGVRDESAPGATADGKRKRAVGGPRPPQRLFSEAEARKRQPRNLSKSPIGWHYMGDEFENGFVVKDVRIQQLNITEVNPTLEEVTRFASGAEDGTENLDLKALAASLKDSNALVTYLPGDVIEVFEGEQKGVVGKATNVQGDIVTLQVTEGELTGQSIDVPAKGLRKRFRIGDHVKVIGGSRYQDEVGMVVKISDDRVTLVADQSSTEITVFSRDLREADDSGGQGSLGQYELFDLVQLDNTTVGCVIKIDRETLVALDQNGERRQLLPSQIANKFPPKKNSVAADRSGSEIRIDDVVREYGNQQRRGKILHIHHGYVFLHSHDLNRDSGVFVLRAANVNTVAAKGGRINTPAGPDLTAMNPALKRHPGGPDGQMGPPPVPKVFGRDKAIGQTVVIRKGSYKGLLGIVKDTTDTAARVELHTKSKTITVPKEHLSFKDKNTGARIDIAGRGRGGGGFGGSGGGRVPDWQGGSRTPVVSNSSERTPAWGSRTPAPSGGRTPAWKSDLSGARTPAWQDGSRTVNPYDGSRTAYGSGARTPAWQSGAKTPAADSYGSGSRTPAYANDNWSGSKTPGYGGSAATPGASGGDSWGYTPGASGSSHTYDAPTPGGGLGAPTPAALNAPTPGYSAPTPAAVSAPTPGASWSGGWGDSAPTPAGAPTPSATGYSGQGGYYGAPTPGGYGGAAETPAASVPRYTDDDD</sequence>
<dbReference type="AlphaFoldDB" id="A0AAE8N8A2"/>
<name>A0AAE8N8A2_9PEZI</name>
<feature type="compositionally biased region" description="Basic and acidic residues" evidence="10">
    <location>
        <begin position="147"/>
        <end position="164"/>
    </location>
</feature>
<feature type="compositionally biased region" description="Gly residues" evidence="10">
    <location>
        <begin position="1024"/>
        <end position="1040"/>
    </location>
</feature>
<dbReference type="Gene3D" id="2.30.30.30">
    <property type="match status" value="3"/>
</dbReference>
<feature type="compositionally biased region" description="Basic and acidic residues" evidence="10">
    <location>
        <begin position="38"/>
        <end position="62"/>
    </location>
</feature>
<dbReference type="FunFam" id="2.30.30.30:FF:000029">
    <property type="entry name" value="Transcription elongation factor SPT5"/>
    <property type="match status" value="1"/>
</dbReference>
<dbReference type="PANTHER" id="PTHR11125">
    <property type="entry name" value="SUPPRESSOR OF TY 5"/>
    <property type="match status" value="1"/>
</dbReference>
<evidence type="ECO:0000256" key="10">
    <source>
        <dbReference type="SAM" id="MobiDB-lite"/>
    </source>
</evidence>
<protein>
    <recommendedName>
        <fullName evidence="3 9">Transcription elongation factor SPT5</fullName>
    </recommendedName>
</protein>
<feature type="compositionally biased region" description="Polar residues" evidence="10">
    <location>
        <begin position="829"/>
        <end position="841"/>
    </location>
</feature>